<reference evidence="1" key="1">
    <citation type="journal article" date="2015" name="Nature">
        <title>Complex archaea that bridge the gap between prokaryotes and eukaryotes.</title>
        <authorList>
            <person name="Spang A."/>
            <person name="Saw J.H."/>
            <person name="Jorgensen S.L."/>
            <person name="Zaremba-Niedzwiedzka K."/>
            <person name="Martijn J."/>
            <person name="Lind A.E."/>
            <person name="van Eijk R."/>
            <person name="Schleper C."/>
            <person name="Guy L."/>
            <person name="Ettema T.J."/>
        </authorList>
    </citation>
    <scope>NUCLEOTIDE SEQUENCE</scope>
</reference>
<organism evidence="1">
    <name type="scientific">marine sediment metagenome</name>
    <dbReference type="NCBI Taxonomy" id="412755"/>
    <lineage>
        <taxon>unclassified sequences</taxon>
        <taxon>metagenomes</taxon>
        <taxon>ecological metagenomes</taxon>
    </lineage>
</organism>
<dbReference type="AlphaFoldDB" id="A0A0F9VRH5"/>
<name>A0A0F9VRH5_9ZZZZ</name>
<gene>
    <name evidence="1" type="ORF">LCGC14_0452240</name>
</gene>
<sequence length="60" mass="6779">MDKCEHCQKVQALVDKQAEDYGLWFISENIAQGYLQSALRELHSVIEGDRDKKLNGGDAL</sequence>
<protein>
    <submittedName>
        <fullName evidence="1">Uncharacterized protein</fullName>
    </submittedName>
</protein>
<dbReference type="EMBL" id="LAZR01000451">
    <property type="protein sequence ID" value="KKN68348.1"/>
    <property type="molecule type" value="Genomic_DNA"/>
</dbReference>
<evidence type="ECO:0000313" key="1">
    <source>
        <dbReference type="EMBL" id="KKN68348.1"/>
    </source>
</evidence>
<accession>A0A0F9VRH5</accession>
<proteinExistence type="predicted"/>
<comment type="caution">
    <text evidence="1">The sequence shown here is derived from an EMBL/GenBank/DDBJ whole genome shotgun (WGS) entry which is preliminary data.</text>
</comment>